<proteinExistence type="predicted"/>
<reference evidence="1 2" key="1">
    <citation type="journal article" date="2018" name="Int. J. Syst. Evol. Microbiol.">
        <title>Zhouia spongiae sp. nov., isolated from a marine sponge.</title>
        <authorList>
            <person name="Zhuang L."/>
            <person name="Lin B."/>
            <person name="Qin F."/>
            <person name="Luo L."/>
        </authorList>
    </citation>
    <scope>NUCLEOTIDE SEQUENCE [LARGE SCALE GENOMIC DNA]</scope>
    <source>
        <strain evidence="1 2">HN-Y44</strain>
    </source>
</reference>
<protein>
    <submittedName>
        <fullName evidence="1">DUF2141 domain-containing protein</fullName>
    </submittedName>
</protein>
<dbReference type="Proteomes" id="UP000829476">
    <property type="component" value="Chromosome"/>
</dbReference>
<accession>A0ABY3YJD8</accession>
<evidence type="ECO:0000313" key="1">
    <source>
        <dbReference type="EMBL" id="UNY97611.1"/>
    </source>
</evidence>
<dbReference type="InterPro" id="IPR018673">
    <property type="entry name" value="DUF2141"/>
</dbReference>
<dbReference type="EMBL" id="CP094326">
    <property type="protein sequence ID" value="UNY97611.1"/>
    <property type="molecule type" value="Genomic_DNA"/>
</dbReference>
<organism evidence="1 2">
    <name type="scientific">Zhouia spongiae</name>
    <dbReference type="NCBI Taxonomy" id="2202721"/>
    <lineage>
        <taxon>Bacteria</taxon>
        <taxon>Pseudomonadati</taxon>
        <taxon>Bacteroidota</taxon>
        <taxon>Flavobacteriia</taxon>
        <taxon>Flavobacteriales</taxon>
        <taxon>Flavobacteriaceae</taxon>
        <taxon>Zhouia</taxon>
    </lineage>
</organism>
<evidence type="ECO:0000313" key="2">
    <source>
        <dbReference type="Proteomes" id="UP000829476"/>
    </source>
</evidence>
<gene>
    <name evidence="1" type="ORF">MQE36_10995</name>
</gene>
<name>A0ABY3YJD8_9FLAO</name>
<dbReference type="RefSeq" id="WP_242936023.1">
    <property type="nucleotide sequence ID" value="NZ_CP094326.1"/>
</dbReference>
<sequence length="141" mass="15869">MIRFVLLLVLFLISKLPLKAQETEKVNIVVKITNFKNDEGKAMVALYNTEEAFLKVPFRGMTGKIDKDTSTVTFKNVEAGVYAIGVFHDEDDDNKLDMFMGMIPKEPVACSNNAPAKFGPPKWKDAKFVVATKDIYQQISF</sequence>
<dbReference type="Pfam" id="PF09912">
    <property type="entry name" value="DUF2141"/>
    <property type="match status" value="1"/>
</dbReference>
<keyword evidence="2" id="KW-1185">Reference proteome</keyword>